<dbReference type="Proteomes" id="UP000289152">
    <property type="component" value="Unassembled WGS sequence"/>
</dbReference>
<dbReference type="VEuPathDB" id="FungiDB:TREMEDRAFT_60734"/>
<proteinExistence type="predicted"/>
<name>A0A4Q1BNV2_TREME</name>
<organism evidence="1 2">
    <name type="scientific">Tremella mesenterica</name>
    <name type="common">Jelly fungus</name>
    <dbReference type="NCBI Taxonomy" id="5217"/>
    <lineage>
        <taxon>Eukaryota</taxon>
        <taxon>Fungi</taxon>
        <taxon>Dikarya</taxon>
        <taxon>Basidiomycota</taxon>
        <taxon>Agaricomycotina</taxon>
        <taxon>Tremellomycetes</taxon>
        <taxon>Tremellales</taxon>
        <taxon>Tremellaceae</taxon>
        <taxon>Tremella</taxon>
    </lineage>
</organism>
<dbReference type="InParanoid" id="A0A4Q1BNV2"/>
<sequence length="296" mass="34058">MPNLAPYTIDPDSTTLLDITRTLTHLSTVKPKDTFIQSQVPKLLTTHEKLSRQSQVVHSLAPWSFSVTEDPEREFRWRQVDLQTRLSNGEELTESESKQLKELDKLVTQMSEFRQTATAVVDVTLVRRTDVGGTISHVNSINLIPPPAKVDDMQSSDWRFASFHEQTRRLRYHTEPWMTFLKEQQTLRDILNDQQEVQELLWDESLLSEAVINLHATAEFIVEKSNDCVDDFSDEDCDDMSNAIRSLSETLDSMRRLKQGNVRKLERVGKMILDEAETINEVLSRLMVVKKSSVRG</sequence>
<dbReference type="EMBL" id="SDIL01000031">
    <property type="protein sequence ID" value="RXK39412.1"/>
    <property type="molecule type" value="Genomic_DNA"/>
</dbReference>
<gene>
    <name evidence="1" type="ORF">M231_03245</name>
</gene>
<protein>
    <submittedName>
        <fullName evidence="1">Uncharacterized protein</fullName>
    </submittedName>
</protein>
<keyword evidence="2" id="KW-1185">Reference proteome</keyword>
<evidence type="ECO:0000313" key="2">
    <source>
        <dbReference type="Proteomes" id="UP000289152"/>
    </source>
</evidence>
<comment type="caution">
    <text evidence="1">The sequence shown here is derived from an EMBL/GenBank/DDBJ whole genome shotgun (WGS) entry which is preliminary data.</text>
</comment>
<reference evidence="1 2" key="1">
    <citation type="submission" date="2016-06" db="EMBL/GenBank/DDBJ databases">
        <title>Evolution of pathogenesis and genome organization in the Tremellales.</title>
        <authorList>
            <person name="Cuomo C."/>
            <person name="Litvintseva A."/>
            <person name="Heitman J."/>
            <person name="Chen Y."/>
            <person name="Sun S."/>
            <person name="Springer D."/>
            <person name="Dromer F."/>
            <person name="Young S."/>
            <person name="Zeng Q."/>
            <person name="Chapman S."/>
            <person name="Gujja S."/>
            <person name="Saif S."/>
            <person name="Birren B."/>
        </authorList>
    </citation>
    <scope>NUCLEOTIDE SEQUENCE [LARGE SCALE GENOMIC DNA]</scope>
    <source>
        <strain evidence="1 2">ATCC 28783</strain>
    </source>
</reference>
<accession>A0A4Q1BNV2</accession>
<dbReference type="AlphaFoldDB" id="A0A4Q1BNV2"/>
<evidence type="ECO:0000313" key="1">
    <source>
        <dbReference type="EMBL" id="RXK39412.1"/>
    </source>
</evidence>